<keyword evidence="3" id="KW-0804">Transcription</keyword>
<sequence>MQYPIKKNSLVDETIRTIRQHIRQQTWTLNERIPSEAELVELFGIGRNTIREAIKILAYLGVLDVCQGDGTYVRAVDDFSESIVLLNRASLHDHLETRCLLEIEIARFAARRRNAEDIQNLQALLALREKINPLEDLEEFWIRDRDLHLAIAIASHNQALHATYRYFLSTSYEYTKLFIQDEDLAEPDHPAHETLVAAIISGDENQASAYARALLMPTIQQLEQLSTT</sequence>
<evidence type="ECO:0000313" key="6">
    <source>
        <dbReference type="Proteomes" id="UP000196536"/>
    </source>
</evidence>
<keyword evidence="2" id="KW-0238">DNA-binding</keyword>
<dbReference type="CDD" id="cd07377">
    <property type="entry name" value="WHTH_GntR"/>
    <property type="match status" value="1"/>
</dbReference>
<dbReference type="PROSITE" id="PS50949">
    <property type="entry name" value="HTH_GNTR"/>
    <property type="match status" value="1"/>
</dbReference>
<evidence type="ECO:0000259" key="4">
    <source>
        <dbReference type="PROSITE" id="PS50949"/>
    </source>
</evidence>
<proteinExistence type="predicted"/>
<dbReference type="AlphaFoldDB" id="A0A1Z9YWC1"/>
<evidence type="ECO:0000256" key="2">
    <source>
        <dbReference type="ARBA" id="ARBA00023125"/>
    </source>
</evidence>
<reference evidence="5 6" key="1">
    <citation type="submission" date="2017-05" db="EMBL/GenBank/DDBJ databases">
        <title>Acinetobacter populi ANC 5415 (= PBJ7), whole genome shotgun sequencing project.</title>
        <authorList>
            <person name="Nemec A."/>
            <person name="Radolfova-Krizova L."/>
        </authorList>
    </citation>
    <scope>NUCLEOTIDE SEQUENCE [LARGE SCALE GENOMIC DNA]</scope>
    <source>
        <strain evidence="5 6">PBJ7</strain>
    </source>
</reference>
<dbReference type="Proteomes" id="UP000196536">
    <property type="component" value="Unassembled WGS sequence"/>
</dbReference>
<dbReference type="SUPFAM" id="SSF46785">
    <property type="entry name" value="Winged helix' DNA-binding domain"/>
    <property type="match status" value="1"/>
</dbReference>
<name>A0A1Z9YWC1_9GAMM</name>
<dbReference type="OrthoDB" id="5450856at2"/>
<dbReference type="GO" id="GO:0003677">
    <property type="term" value="F:DNA binding"/>
    <property type="evidence" value="ECO:0007669"/>
    <property type="project" value="UniProtKB-KW"/>
</dbReference>
<dbReference type="PANTHER" id="PTHR43537:SF47">
    <property type="entry name" value="REGULATORY PROTEIN GNTR HTH"/>
    <property type="match status" value="1"/>
</dbReference>
<protein>
    <recommendedName>
        <fullName evidence="4">HTH gntR-type domain-containing protein</fullName>
    </recommendedName>
</protein>
<feature type="domain" description="HTH gntR-type" evidence="4">
    <location>
        <begin position="8"/>
        <end position="76"/>
    </location>
</feature>
<comment type="caution">
    <text evidence="5">The sequence shown here is derived from an EMBL/GenBank/DDBJ whole genome shotgun (WGS) entry which is preliminary data.</text>
</comment>
<dbReference type="SUPFAM" id="SSF48008">
    <property type="entry name" value="GntR ligand-binding domain-like"/>
    <property type="match status" value="1"/>
</dbReference>
<dbReference type="Pfam" id="PF07729">
    <property type="entry name" value="FCD"/>
    <property type="match status" value="1"/>
</dbReference>
<accession>A0A1Z9YWC1</accession>
<evidence type="ECO:0000256" key="1">
    <source>
        <dbReference type="ARBA" id="ARBA00023015"/>
    </source>
</evidence>
<dbReference type="InterPro" id="IPR036390">
    <property type="entry name" value="WH_DNA-bd_sf"/>
</dbReference>
<keyword evidence="1" id="KW-0805">Transcription regulation</keyword>
<dbReference type="RefSeq" id="WP_087620882.1">
    <property type="nucleotide sequence ID" value="NZ_NEXX01000004.1"/>
</dbReference>
<dbReference type="SMART" id="SM00895">
    <property type="entry name" value="FCD"/>
    <property type="match status" value="1"/>
</dbReference>
<dbReference type="PANTHER" id="PTHR43537">
    <property type="entry name" value="TRANSCRIPTIONAL REGULATOR, GNTR FAMILY"/>
    <property type="match status" value="1"/>
</dbReference>
<dbReference type="Gene3D" id="1.10.10.10">
    <property type="entry name" value="Winged helix-like DNA-binding domain superfamily/Winged helix DNA-binding domain"/>
    <property type="match status" value="1"/>
</dbReference>
<dbReference type="EMBL" id="NEXX01000004">
    <property type="protein sequence ID" value="OUY06521.1"/>
    <property type="molecule type" value="Genomic_DNA"/>
</dbReference>
<evidence type="ECO:0000256" key="3">
    <source>
        <dbReference type="ARBA" id="ARBA00023163"/>
    </source>
</evidence>
<dbReference type="InterPro" id="IPR036388">
    <property type="entry name" value="WH-like_DNA-bd_sf"/>
</dbReference>
<gene>
    <name evidence="5" type="ORF">CAP51_11350</name>
</gene>
<evidence type="ECO:0000313" key="5">
    <source>
        <dbReference type="EMBL" id="OUY06521.1"/>
    </source>
</evidence>
<dbReference type="InterPro" id="IPR008920">
    <property type="entry name" value="TF_FadR/GntR_C"/>
</dbReference>
<keyword evidence="6" id="KW-1185">Reference proteome</keyword>
<organism evidence="5 6">
    <name type="scientific">Acinetobacter populi</name>
    <dbReference type="NCBI Taxonomy" id="1582270"/>
    <lineage>
        <taxon>Bacteria</taxon>
        <taxon>Pseudomonadati</taxon>
        <taxon>Pseudomonadota</taxon>
        <taxon>Gammaproteobacteria</taxon>
        <taxon>Moraxellales</taxon>
        <taxon>Moraxellaceae</taxon>
        <taxon>Acinetobacter</taxon>
    </lineage>
</organism>
<dbReference type="GO" id="GO:0003700">
    <property type="term" value="F:DNA-binding transcription factor activity"/>
    <property type="evidence" value="ECO:0007669"/>
    <property type="project" value="InterPro"/>
</dbReference>
<dbReference type="InterPro" id="IPR000524">
    <property type="entry name" value="Tscrpt_reg_HTH_GntR"/>
</dbReference>
<dbReference type="PRINTS" id="PR00035">
    <property type="entry name" value="HTHGNTR"/>
</dbReference>
<dbReference type="Pfam" id="PF00392">
    <property type="entry name" value="GntR"/>
    <property type="match status" value="1"/>
</dbReference>
<dbReference type="Gene3D" id="1.20.120.530">
    <property type="entry name" value="GntR ligand-binding domain-like"/>
    <property type="match status" value="1"/>
</dbReference>
<dbReference type="InterPro" id="IPR011711">
    <property type="entry name" value="GntR_C"/>
</dbReference>
<dbReference type="SMART" id="SM00345">
    <property type="entry name" value="HTH_GNTR"/>
    <property type="match status" value="1"/>
</dbReference>